<dbReference type="PANTHER" id="PTHR34407:SF1">
    <property type="entry name" value="SGNH HYDROLASE-TYPE ESTERASE DOMAIN-CONTAINING PROTEIN"/>
    <property type="match status" value="1"/>
</dbReference>
<dbReference type="Gene3D" id="3.40.50.1110">
    <property type="entry name" value="SGNH hydrolase"/>
    <property type="match status" value="1"/>
</dbReference>
<dbReference type="AlphaFoldDB" id="A0AAE4AMT5"/>
<proteinExistence type="predicted"/>
<dbReference type="Gene3D" id="2.60.120.260">
    <property type="entry name" value="Galactose-binding domain-like"/>
    <property type="match status" value="1"/>
</dbReference>
<feature type="domain" description="SGNH hydrolase-type esterase" evidence="1">
    <location>
        <begin position="72"/>
        <end position="206"/>
    </location>
</feature>
<sequence length="459" mass="50339">MSRTSWLAGIFTALLGGAIGAQAITIEAGKLPVDFDPQKVDIRPLVESVPRQGLPNFYGKLATGGEVTIAYFGGSITAQAGYRIHSREYFQKEYPNCQVKEIHAAIGGTGSNLGALRLEHDVLRHNPDLVMVEFAVNDSGAHPYSIRKSMEGIVRHIWRELPATDILFVYTLTAAHVKEMQDGKMQRSASVMEDIADYYGIPSIHMGVEIVKLEAAGKLVMKASDKELTRVSGDELNISADNFVNAEGKIPFAGDGVHPYANTGHQLYMDAIRRSLPAIKAAGTAGARAALPLPMVKECWENVITVPLDHPLVKITGTWEKNPGDHAVTKGFIGRMDPFFTFSPGAEIRFKFKGTTAALYNLLGPHGCIFEKSVAGGKSSEVRTFDPYCTYHRLALSTLADQMNPDAVHEVTLKVLDKDFDKRIILFDHNKGDFDKNPAKYDPKLLYAACIFIIGEICE</sequence>
<evidence type="ECO:0000313" key="3">
    <source>
        <dbReference type="Proteomes" id="UP001238163"/>
    </source>
</evidence>
<accession>A0AAE4AMT5</accession>
<keyword evidence="3" id="KW-1185">Reference proteome</keyword>
<gene>
    <name evidence="2" type="ORF">J3R75_000315</name>
</gene>
<reference evidence="2" key="1">
    <citation type="submission" date="2023-07" db="EMBL/GenBank/DDBJ databases">
        <title>Genomic Encyclopedia of Type Strains, Phase IV (KMG-IV): sequencing the most valuable type-strain genomes for metagenomic binning, comparative biology and taxonomic classification.</title>
        <authorList>
            <person name="Goeker M."/>
        </authorList>
    </citation>
    <scope>NUCLEOTIDE SEQUENCE</scope>
    <source>
        <strain evidence="2">DSM 24202</strain>
    </source>
</reference>
<dbReference type="InterPro" id="IPR013830">
    <property type="entry name" value="SGNH_hydro"/>
</dbReference>
<dbReference type="PANTHER" id="PTHR34407">
    <property type="entry name" value="EXPRESSED PROTEIN"/>
    <property type="match status" value="1"/>
</dbReference>
<dbReference type="EMBL" id="JAUSVL010000001">
    <property type="protein sequence ID" value="MDQ0288208.1"/>
    <property type="molecule type" value="Genomic_DNA"/>
</dbReference>
<organism evidence="2 3">
    <name type="scientific">Oligosphaera ethanolica</name>
    <dbReference type="NCBI Taxonomy" id="760260"/>
    <lineage>
        <taxon>Bacteria</taxon>
        <taxon>Pseudomonadati</taxon>
        <taxon>Lentisphaerota</taxon>
        <taxon>Oligosphaeria</taxon>
        <taxon>Oligosphaerales</taxon>
        <taxon>Oligosphaeraceae</taxon>
        <taxon>Oligosphaera</taxon>
    </lineage>
</organism>
<dbReference type="RefSeq" id="WP_307259484.1">
    <property type="nucleotide sequence ID" value="NZ_JAUSVL010000001.1"/>
</dbReference>
<protein>
    <recommendedName>
        <fullName evidence="1">SGNH hydrolase-type esterase domain-containing protein</fullName>
    </recommendedName>
</protein>
<dbReference type="SUPFAM" id="SSF52266">
    <property type="entry name" value="SGNH hydrolase"/>
    <property type="match status" value="1"/>
</dbReference>
<dbReference type="InterPro" id="IPR036514">
    <property type="entry name" value="SGNH_hydro_sf"/>
</dbReference>
<comment type="caution">
    <text evidence="2">The sequence shown here is derived from an EMBL/GenBank/DDBJ whole genome shotgun (WGS) entry which is preliminary data.</text>
</comment>
<dbReference type="Pfam" id="PF13472">
    <property type="entry name" value="Lipase_GDSL_2"/>
    <property type="match status" value="1"/>
</dbReference>
<dbReference type="Proteomes" id="UP001238163">
    <property type="component" value="Unassembled WGS sequence"/>
</dbReference>
<evidence type="ECO:0000259" key="1">
    <source>
        <dbReference type="Pfam" id="PF13472"/>
    </source>
</evidence>
<name>A0AAE4AMT5_9BACT</name>
<evidence type="ECO:0000313" key="2">
    <source>
        <dbReference type="EMBL" id="MDQ0288208.1"/>
    </source>
</evidence>
<dbReference type="GO" id="GO:0016788">
    <property type="term" value="F:hydrolase activity, acting on ester bonds"/>
    <property type="evidence" value="ECO:0007669"/>
    <property type="project" value="UniProtKB-ARBA"/>
</dbReference>